<dbReference type="AlphaFoldDB" id="A0A452RFG2"/>
<dbReference type="GeneTree" id="ENSGT00510000049125"/>
<reference evidence="1" key="2">
    <citation type="submission" date="2025-08" db="UniProtKB">
        <authorList>
            <consortium name="Ensembl"/>
        </authorList>
    </citation>
    <scope>IDENTIFICATION</scope>
</reference>
<protein>
    <submittedName>
        <fullName evidence="1">Interleukin 9 receptor</fullName>
    </submittedName>
</protein>
<dbReference type="Proteomes" id="UP000291022">
    <property type="component" value="Unassembled WGS sequence"/>
</dbReference>
<dbReference type="PANTHER" id="PTHR23037">
    <property type="entry name" value="CYTOKINE RECEPTOR"/>
    <property type="match status" value="1"/>
</dbReference>
<keyword evidence="2" id="KW-1185">Reference proteome</keyword>
<dbReference type="PANTHER" id="PTHR23037:SF29">
    <property type="entry name" value="INTERLEUKIN-9 RECEPTOR"/>
    <property type="match status" value="1"/>
</dbReference>
<evidence type="ECO:0000313" key="1">
    <source>
        <dbReference type="Ensembl" id="ENSUAMP00000017535.1"/>
    </source>
</evidence>
<gene>
    <name evidence="1" type="primary">IL9R</name>
</gene>
<dbReference type="GO" id="GO:0009897">
    <property type="term" value="C:external side of plasma membrane"/>
    <property type="evidence" value="ECO:0007669"/>
    <property type="project" value="TreeGrafter"/>
</dbReference>
<reference evidence="1" key="3">
    <citation type="submission" date="2025-09" db="UniProtKB">
        <authorList>
            <consortium name="Ensembl"/>
        </authorList>
    </citation>
    <scope>IDENTIFICATION</scope>
</reference>
<evidence type="ECO:0000313" key="2">
    <source>
        <dbReference type="Proteomes" id="UP000291022"/>
    </source>
</evidence>
<dbReference type="InterPro" id="IPR003531">
    <property type="entry name" value="Hempt_rcpt_S_F1_CS"/>
</dbReference>
<proteinExistence type="predicted"/>
<dbReference type="InterPro" id="IPR013783">
    <property type="entry name" value="Ig-like_fold"/>
</dbReference>
<dbReference type="GO" id="GO:0016064">
    <property type="term" value="P:immunoglobulin mediated immune response"/>
    <property type="evidence" value="ECO:0007669"/>
    <property type="project" value="TreeGrafter"/>
</dbReference>
<reference evidence="2" key="1">
    <citation type="submission" date="2016-06" db="EMBL/GenBank/DDBJ databases">
        <title>De novo assembly and RNA-Seq shows season-dependent expression and editing in black bear kidneys.</title>
        <authorList>
            <person name="Korstanje R."/>
            <person name="Srivastava A."/>
            <person name="Sarsani V.K."/>
            <person name="Sheehan S.M."/>
            <person name="Seger R.L."/>
            <person name="Barter M.E."/>
            <person name="Lindqvist C."/>
            <person name="Brody L.C."/>
            <person name="Mullikin J.C."/>
        </authorList>
    </citation>
    <scope>NUCLEOTIDE SEQUENCE [LARGE SCALE GENOMIC DNA]</scope>
</reference>
<sequence>LVSTPSLPRRAQVLLGDSRYSLLCCGCWWGQVTRDPTGVLSAQSLAGWALEREALMRELSTWLLVCTCIVSRVGLGVSVQEEGGGEGRSLRRLGAGSFTCLSNNIVRIDCRWSAPELGHGPSPWLLFTRAGSPWEQQEGLGRCSGPFAPTHTLSSNDVPGSKHRCVFRASECTVVLPPEEGVEECKCVLSGLWRARVPVPTCVGMGVCVCVRSGGLTDPIPPSALQQARHRDHIVGVTRLTLEAVELDPGSHYEARLRVQMAAPEDDMMEELRYEGQWSEWSQSACFPAPQSSLFSHWGQPDSSILVAVPVFLLLTSLTYLMFKLSPRSVAKGCVCLSVNVVVCACGGVW</sequence>
<dbReference type="Ensembl" id="ENSUAMT00000019623.1">
    <property type="protein sequence ID" value="ENSUAMP00000017535.1"/>
    <property type="gene ID" value="ENSUAMG00000013857.1"/>
</dbReference>
<dbReference type="GO" id="GO:0004919">
    <property type="term" value="F:interleukin-9 receptor activity"/>
    <property type="evidence" value="ECO:0007669"/>
    <property type="project" value="TreeGrafter"/>
</dbReference>
<dbReference type="PROSITE" id="PS01355">
    <property type="entry name" value="HEMATOPO_REC_S_F1"/>
    <property type="match status" value="1"/>
</dbReference>
<organism evidence="1 2">
    <name type="scientific">Ursus americanus</name>
    <name type="common">American black bear</name>
    <name type="synonym">Euarctos americanus</name>
    <dbReference type="NCBI Taxonomy" id="9643"/>
    <lineage>
        <taxon>Eukaryota</taxon>
        <taxon>Metazoa</taxon>
        <taxon>Chordata</taxon>
        <taxon>Craniata</taxon>
        <taxon>Vertebrata</taxon>
        <taxon>Euteleostomi</taxon>
        <taxon>Mammalia</taxon>
        <taxon>Eutheria</taxon>
        <taxon>Laurasiatheria</taxon>
        <taxon>Carnivora</taxon>
        <taxon>Caniformia</taxon>
        <taxon>Ursidae</taxon>
        <taxon>Ursus</taxon>
    </lineage>
</organism>
<dbReference type="Gene3D" id="2.60.40.10">
    <property type="entry name" value="Immunoglobulins"/>
    <property type="match status" value="1"/>
</dbReference>
<dbReference type="GO" id="GO:0019983">
    <property type="term" value="F:interleukin-9 binding"/>
    <property type="evidence" value="ECO:0007669"/>
    <property type="project" value="TreeGrafter"/>
</dbReference>
<accession>A0A452RFG2</accession>
<name>A0A452RFG2_URSAM</name>